<evidence type="ECO:0000256" key="6">
    <source>
        <dbReference type="SAM" id="Phobius"/>
    </source>
</evidence>
<dbReference type="PANTHER" id="PTHR13439">
    <property type="entry name" value="CT120 PROTEIN"/>
    <property type="match status" value="1"/>
</dbReference>
<evidence type="ECO:0000256" key="2">
    <source>
        <dbReference type="ARBA" id="ARBA00022692"/>
    </source>
</evidence>
<dbReference type="EMBL" id="JAEUBG010005052">
    <property type="protein sequence ID" value="KAH3678908.1"/>
    <property type="molecule type" value="Genomic_DNA"/>
</dbReference>
<gene>
    <name evidence="8" type="ORF">WICPIJ_008796</name>
</gene>
<protein>
    <recommendedName>
        <fullName evidence="7">TLC domain-containing protein</fullName>
    </recommendedName>
</protein>
<feature type="transmembrane region" description="Helical" evidence="6">
    <location>
        <begin position="100"/>
        <end position="121"/>
    </location>
</feature>
<proteinExistence type="predicted"/>
<feature type="transmembrane region" description="Helical" evidence="6">
    <location>
        <begin position="128"/>
        <end position="148"/>
    </location>
</feature>
<feature type="transmembrane region" description="Helical" evidence="6">
    <location>
        <begin position="185"/>
        <end position="206"/>
    </location>
</feature>
<dbReference type="OrthoDB" id="10266980at2759"/>
<evidence type="ECO:0000256" key="1">
    <source>
        <dbReference type="ARBA" id="ARBA00004141"/>
    </source>
</evidence>
<dbReference type="PANTHER" id="PTHR13439:SF0">
    <property type="entry name" value="TOPOISOMERASE I DAMAGE AFFECTED PROTEIN 4"/>
    <property type="match status" value="1"/>
</dbReference>
<dbReference type="Proteomes" id="UP000774326">
    <property type="component" value="Unassembled WGS sequence"/>
</dbReference>
<feature type="transmembrane region" description="Helical" evidence="6">
    <location>
        <begin position="68"/>
        <end position="88"/>
    </location>
</feature>
<comment type="caution">
    <text evidence="8">The sequence shown here is derived from an EMBL/GenBank/DDBJ whole genome shotgun (WGS) entry which is preliminary data.</text>
</comment>
<name>A0A9P8PV36_WICPI</name>
<evidence type="ECO:0000256" key="4">
    <source>
        <dbReference type="ARBA" id="ARBA00023136"/>
    </source>
</evidence>
<dbReference type="SMART" id="SM00724">
    <property type="entry name" value="TLC"/>
    <property type="match status" value="1"/>
</dbReference>
<sequence>MQVSSDPLLSLRPFIETPVNYYQAHYHEVILSFTFYHGLYLISPYISKLLFKDNYTKLSFKEKTNFDIHIVAMVQCLASIAMIIPLYGNVELAANPVLGYLPYASMVSSLTMGYFIWDLYVCLRFFDLFGFPFLLHAVASLYVFTTTLKPFCQGWVAAFLSFELTGPFMNLNWFINRLPAGSVPFWVQAANGLILIAMFFFVRIIWGLYAVYNAAWQMWEVRDYLPWWLPVSIIVLNASLNTLNIIWFRKMVSIALKAFSGDKKKEKTTEKKDE</sequence>
<accession>A0A9P8PV36</accession>
<reference evidence="8" key="1">
    <citation type="journal article" date="2021" name="Open Biol.">
        <title>Shared evolutionary footprints suggest mitochondrial oxidative damage underlies multiple complex I losses in fungi.</title>
        <authorList>
            <person name="Schikora-Tamarit M.A."/>
            <person name="Marcet-Houben M."/>
            <person name="Nosek J."/>
            <person name="Gabaldon T."/>
        </authorList>
    </citation>
    <scope>NUCLEOTIDE SEQUENCE</scope>
    <source>
        <strain evidence="8">CBS2887</strain>
    </source>
</reference>
<feature type="transmembrane region" description="Helical" evidence="6">
    <location>
        <begin position="226"/>
        <end position="248"/>
    </location>
</feature>
<keyword evidence="9" id="KW-1185">Reference proteome</keyword>
<feature type="transmembrane region" description="Helical" evidence="6">
    <location>
        <begin position="154"/>
        <end position="173"/>
    </location>
</feature>
<dbReference type="Pfam" id="PF03798">
    <property type="entry name" value="TRAM_LAG1_CLN8"/>
    <property type="match status" value="1"/>
</dbReference>
<evidence type="ECO:0000256" key="3">
    <source>
        <dbReference type="ARBA" id="ARBA00022989"/>
    </source>
</evidence>
<organism evidence="8 9">
    <name type="scientific">Wickerhamomyces pijperi</name>
    <name type="common">Yeast</name>
    <name type="synonym">Pichia pijperi</name>
    <dbReference type="NCBI Taxonomy" id="599730"/>
    <lineage>
        <taxon>Eukaryota</taxon>
        <taxon>Fungi</taxon>
        <taxon>Dikarya</taxon>
        <taxon>Ascomycota</taxon>
        <taxon>Saccharomycotina</taxon>
        <taxon>Saccharomycetes</taxon>
        <taxon>Phaffomycetales</taxon>
        <taxon>Wickerhamomycetaceae</taxon>
        <taxon>Wickerhamomyces</taxon>
    </lineage>
</organism>
<reference evidence="8" key="2">
    <citation type="submission" date="2021-01" db="EMBL/GenBank/DDBJ databases">
        <authorList>
            <person name="Schikora-Tamarit M.A."/>
        </authorList>
    </citation>
    <scope>NUCLEOTIDE SEQUENCE</scope>
    <source>
        <strain evidence="8">CBS2887</strain>
    </source>
</reference>
<dbReference type="InterPro" id="IPR006634">
    <property type="entry name" value="TLC-dom"/>
</dbReference>
<dbReference type="InterPro" id="IPR050846">
    <property type="entry name" value="TLCD"/>
</dbReference>
<evidence type="ECO:0000313" key="8">
    <source>
        <dbReference type="EMBL" id="KAH3678908.1"/>
    </source>
</evidence>
<dbReference type="GO" id="GO:0005783">
    <property type="term" value="C:endoplasmic reticulum"/>
    <property type="evidence" value="ECO:0007669"/>
    <property type="project" value="TreeGrafter"/>
</dbReference>
<evidence type="ECO:0000259" key="7">
    <source>
        <dbReference type="PROSITE" id="PS50922"/>
    </source>
</evidence>
<evidence type="ECO:0000313" key="9">
    <source>
        <dbReference type="Proteomes" id="UP000774326"/>
    </source>
</evidence>
<dbReference type="GO" id="GO:0055088">
    <property type="term" value="P:lipid homeostasis"/>
    <property type="evidence" value="ECO:0007669"/>
    <property type="project" value="TreeGrafter"/>
</dbReference>
<keyword evidence="2 5" id="KW-0812">Transmembrane</keyword>
<evidence type="ECO:0000256" key="5">
    <source>
        <dbReference type="PROSITE-ProRule" id="PRU00205"/>
    </source>
</evidence>
<keyword evidence="4 5" id="KW-0472">Membrane</keyword>
<keyword evidence="3 6" id="KW-1133">Transmembrane helix</keyword>
<feature type="domain" description="TLC" evidence="7">
    <location>
        <begin position="63"/>
        <end position="260"/>
    </location>
</feature>
<dbReference type="AlphaFoldDB" id="A0A9P8PV36"/>
<dbReference type="PROSITE" id="PS50922">
    <property type="entry name" value="TLC"/>
    <property type="match status" value="1"/>
</dbReference>
<comment type="subcellular location">
    <subcellularLocation>
        <location evidence="1">Membrane</location>
        <topology evidence="1">Multi-pass membrane protein</topology>
    </subcellularLocation>
</comment>
<feature type="transmembrane region" description="Helical" evidence="6">
    <location>
        <begin position="29"/>
        <end position="47"/>
    </location>
</feature>
<dbReference type="GO" id="GO:0016020">
    <property type="term" value="C:membrane"/>
    <property type="evidence" value="ECO:0007669"/>
    <property type="project" value="UniProtKB-SubCell"/>
</dbReference>